<dbReference type="EMBL" id="BMMT01000003">
    <property type="protein sequence ID" value="GGI78542.1"/>
    <property type="molecule type" value="Genomic_DNA"/>
</dbReference>
<keyword evidence="1" id="KW-0472">Membrane</keyword>
<protein>
    <submittedName>
        <fullName evidence="3">Uncharacterized protein</fullName>
    </submittedName>
</protein>
<feature type="transmembrane region" description="Helical" evidence="1">
    <location>
        <begin position="12"/>
        <end position="33"/>
    </location>
</feature>
<reference evidence="2 5" key="2">
    <citation type="journal article" date="2019" name="Int. J. Syst. Evol. Microbiol.">
        <title>The Global Catalogue of Microorganisms (GCM) 10K type strain sequencing project: providing services to taxonomists for standard genome sequencing and annotation.</title>
        <authorList>
            <consortium name="The Broad Institute Genomics Platform"/>
            <consortium name="The Broad Institute Genome Sequencing Center for Infectious Disease"/>
            <person name="Wu L."/>
            <person name="Ma J."/>
        </authorList>
    </citation>
    <scope>NUCLEOTIDE SEQUENCE [LARGE SCALE GENOMIC DNA]</scope>
    <source>
        <strain evidence="2 5">JCM 10664</strain>
    </source>
</reference>
<reference evidence="2" key="4">
    <citation type="submission" date="2023-12" db="EMBL/GenBank/DDBJ databases">
        <authorList>
            <person name="Sun Q."/>
            <person name="Inoue M."/>
        </authorList>
    </citation>
    <scope>NUCLEOTIDE SEQUENCE</scope>
    <source>
        <strain evidence="2">JCM 10664</strain>
    </source>
</reference>
<dbReference type="RefSeq" id="WP_188986628.1">
    <property type="nucleotide sequence ID" value="NZ_BAAAHC010000011.1"/>
</dbReference>
<dbReference type="Proteomes" id="UP000597989">
    <property type="component" value="Unassembled WGS sequence"/>
</dbReference>
<proteinExistence type="predicted"/>
<sequence length="65" mass="6791">MTEPNRRPDRDGPDMVTLVAGLLSLATAGYVLFGGGGQLRWVLAVAAVAVGVVMLVASLRPRRDG</sequence>
<reference evidence="3" key="3">
    <citation type="submission" date="2020-09" db="EMBL/GenBank/DDBJ databases">
        <authorList>
            <person name="Sun Q."/>
            <person name="Zhou Y."/>
        </authorList>
    </citation>
    <scope>NUCLEOTIDE SEQUENCE</scope>
    <source>
        <strain evidence="3">CGMCC 4.7206</strain>
    </source>
</reference>
<keyword evidence="1" id="KW-1133">Transmembrane helix</keyword>
<evidence type="ECO:0000313" key="2">
    <source>
        <dbReference type="EMBL" id="GAA0525369.1"/>
    </source>
</evidence>
<dbReference type="Proteomes" id="UP001500220">
    <property type="component" value="Unassembled WGS sequence"/>
</dbReference>
<comment type="caution">
    <text evidence="3">The sequence shown here is derived from an EMBL/GenBank/DDBJ whole genome shotgun (WGS) entry which is preliminary data.</text>
</comment>
<name>A0A917N9B4_9PSEU</name>
<organism evidence="3 4">
    <name type="scientific">Saccharopolyspora thermophila</name>
    <dbReference type="NCBI Taxonomy" id="89367"/>
    <lineage>
        <taxon>Bacteria</taxon>
        <taxon>Bacillati</taxon>
        <taxon>Actinomycetota</taxon>
        <taxon>Actinomycetes</taxon>
        <taxon>Pseudonocardiales</taxon>
        <taxon>Pseudonocardiaceae</taxon>
        <taxon>Saccharopolyspora</taxon>
    </lineage>
</organism>
<reference evidence="3 4" key="1">
    <citation type="journal article" date="2014" name="Int. J. Syst. Evol. Microbiol.">
        <title>Complete genome sequence of Corynebacterium casei LMG S-19264T (=DSM 44701T), isolated from a smear-ripened cheese.</title>
        <authorList>
            <consortium name="US DOE Joint Genome Institute (JGI-PGF)"/>
            <person name="Walter F."/>
            <person name="Albersmeier A."/>
            <person name="Kalinowski J."/>
            <person name="Ruckert C."/>
        </authorList>
    </citation>
    <scope>NUCLEOTIDE SEQUENCE [LARGE SCALE GENOMIC DNA]</scope>
    <source>
        <strain evidence="3 4">CGMCC 4.7206</strain>
    </source>
</reference>
<dbReference type="EMBL" id="BAAAHC010000011">
    <property type="protein sequence ID" value="GAA0525369.1"/>
    <property type="molecule type" value="Genomic_DNA"/>
</dbReference>
<keyword evidence="1" id="KW-0812">Transmembrane</keyword>
<gene>
    <name evidence="2" type="ORF">GCM10009545_29590</name>
    <name evidence="3" type="ORF">GCM10011581_14600</name>
</gene>
<evidence type="ECO:0000313" key="4">
    <source>
        <dbReference type="Proteomes" id="UP000597989"/>
    </source>
</evidence>
<dbReference type="AlphaFoldDB" id="A0A917N9B4"/>
<evidence type="ECO:0000313" key="5">
    <source>
        <dbReference type="Proteomes" id="UP001500220"/>
    </source>
</evidence>
<accession>A0A917N9B4</accession>
<feature type="transmembrane region" description="Helical" evidence="1">
    <location>
        <begin position="39"/>
        <end position="59"/>
    </location>
</feature>
<evidence type="ECO:0000256" key="1">
    <source>
        <dbReference type="SAM" id="Phobius"/>
    </source>
</evidence>
<keyword evidence="5" id="KW-1185">Reference proteome</keyword>
<evidence type="ECO:0000313" key="3">
    <source>
        <dbReference type="EMBL" id="GGI78542.1"/>
    </source>
</evidence>